<dbReference type="EMBL" id="QFFN01000051">
    <property type="protein sequence ID" value="PWG58968.1"/>
    <property type="molecule type" value="Genomic_DNA"/>
</dbReference>
<protein>
    <recommendedName>
        <fullName evidence="5">DUF4012 domain-containing protein</fullName>
    </recommendedName>
</protein>
<dbReference type="InterPro" id="IPR025101">
    <property type="entry name" value="DUF4012"/>
</dbReference>
<feature type="region of interest" description="Disordered" evidence="1">
    <location>
        <begin position="1"/>
        <end position="59"/>
    </location>
</feature>
<dbReference type="AlphaFoldDB" id="A0A2U2MQ44"/>
<gene>
    <name evidence="3" type="ORF">DF200_10060</name>
</gene>
<keyword evidence="4" id="KW-1185">Reference proteome</keyword>
<keyword evidence="2" id="KW-1133">Transmembrane helix</keyword>
<name>A0A2U2MQ44_9BIFI</name>
<dbReference type="RefSeq" id="WP_109138140.1">
    <property type="nucleotide sequence ID" value="NZ_QFFN01000051.1"/>
</dbReference>
<dbReference type="OrthoDB" id="3203519at2"/>
<feature type="compositionally biased region" description="Polar residues" evidence="1">
    <location>
        <begin position="31"/>
        <end position="44"/>
    </location>
</feature>
<comment type="caution">
    <text evidence="3">The sequence shown here is derived from an EMBL/GenBank/DDBJ whole genome shotgun (WGS) entry which is preliminary data.</text>
</comment>
<accession>A0A2U2MQ44</accession>
<organism evidence="3 4">
    <name type="scientific">Bifidobacterium catulorum</name>
    <dbReference type="NCBI Taxonomy" id="1630173"/>
    <lineage>
        <taxon>Bacteria</taxon>
        <taxon>Bacillati</taxon>
        <taxon>Actinomycetota</taxon>
        <taxon>Actinomycetes</taxon>
        <taxon>Bifidobacteriales</taxon>
        <taxon>Bifidobacteriaceae</taxon>
        <taxon>Bifidobacterium</taxon>
    </lineage>
</organism>
<dbReference type="Pfam" id="PF13196">
    <property type="entry name" value="DUF4012"/>
    <property type="match status" value="1"/>
</dbReference>
<evidence type="ECO:0000313" key="4">
    <source>
        <dbReference type="Proteomes" id="UP000245753"/>
    </source>
</evidence>
<feature type="compositionally biased region" description="Basic and acidic residues" evidence="1">
    <location>
        <begin position="1"/>
        <end position="29"/>
    </location>
</feature>
<proteinExistence type="predicted"/>
<keyword evidence="2" id="KW-0472">Membrane</keyword>
<keyword evidence="2" id="KW-0812">Transmembrane</keyword>
<reference evidence="3 4" key="1">
    <citation type="journal article" date="2018" name="Int. J. Syst. Evol. Microbiol.">
        <title>Bifidobacterium catulorum sp. nov., a novel taxon from the faeces of the baby common marmoset (Callithrix jacchus).</title>
        <authorList>
            <person name="Modesto M."/>
            <person name="Michelini S."/>
            <person name="Oki K."/>
            <person name="Biavati B."/>
            <person name="Watanabe K."/>
            <person name="Mattarelli P."/>
        </authorList>
    </citation>
    <scope>NUCLEOTIDE SEQUENCE [LARGE SCALE GENOMIC DNA]</scope>
    <source>
        <strain evidence="3 4">MRM 8.19</strain>
    </source>
</reference>
<sequence length="675" mass="71530">MTDKKHTKEHAKEHDMAAQYDDRDDRDGESPMTSSGPSAVSSTAPAAMPSSGDDVVRPDLSGFAQDALDDISQGAMPKRRRMSAEHVARIHRRRRIRRVLTFVLALTAALAAYGAYMGYSALQVKRAVAEASQGASAIPAAILSGDANAMRTGMNRLSDGIDDAYAQTSGMGWRVLGMTPVLGDDVNAVRDTVAIMHDVSVNALPQLERAAGNISVKSIHVDDGAVSMPGLADAADDLSQASRVIGDAEIDLGHVPQPHIAQVADAVADARGRFTILAGQVDVAARIANAAPTMLDLDDSGSRTYLVIAQNNAEIRPTGGLPGSWGTLTVDGGRLTLGDFVSESTMPQQTKPVLDARNDEVSLFGGNLLTKPHDVNFTPDYPRAAAIAKAMWEKEHGQTISGVVMIDPCLLQNLLAVTGGVHITDTLTLDGSNTARYLLHDAYLENRTPAEQDALFATVAKQSFNHILHAADGSNSAALLNAVMTSTTQGHLKVWSVRAGEQEQLHDTAIAGELETKPAEPNTGVYLSDGTQGKMGWYLQRSVASRKTRTLASGAQQYVVDVRLTNTVTAAEAATLPDYVTGKGMSEGYDVNPGEISTVVYVYAPAGGRLVDWTFDDGKGFDTITTHNGLTVGARKVTLKPGGTATLSVTVQTSERAAGTAMTIHQTPLIKENDQ</sequence>
<dbReference type="Proteomes" id="UP000245753">
    <property type="component" value="Unassembled WGS sequence"/>
</dbReference>
<evidence type="ECO:0008006" key="5">
    <source>
        <dbReference type="Google" id="ProtNLM"/>
    </source>
</evidence>
<evidence type="ECO:0000256" key="1">
    <source>
        <dbReference type="SAM" id="MobiDB-lite"/>
    </source>
</evidence>
<feature type="transmembrane region" description="Helical" evidence="2">
    <location>
        <begin position="99"/>
        <end position="119"/>
    </location>
</feature>
<evidence type="ECO:0000256" key="2">
    <source>
        <dbReference type="SAM" id="Phobius"/>
    </source>
</evidence>
<evidence type="ECO:0000313" key="3">
    <source>
        <dbReference type="EMBL" id="PWG58968.1"/>
    </source>
</evidence>